<evidence type="ECO:0000313" key="8">
    <source>
        <dbReference type="Proteomes" id="UP000050901"/>
    </source>
</evidence>
<dbReference type="NCBIfam" id="NF003549">
    <property type="entry name" value="PRK05205.1-5"/>
    <property type="match status" value="1"/>
</dbReference>
<evidence type="ECO:0000256" key="3">
    <source>
        <dbReference type="ARBA" id="ARBA00023015"/>
    </source>
</evidence>
<dbReference type="GO" id="GO:0003723">
    <property type="term" value="F:RNA binding"/>
    <property type="evidence" value="ECO:0007669"/>
    <property type="project" value="UniProtKB-UniRule"/>
</dbReference>
<comment type="similarity">
    <text evidence="1 5">Belongs to the purine/pyrimidine phosphoribosyltransferase family. PyrR subfamily.</text>
</comment>
<dbReference type="InterPro" id="IPR023050">
    <property type="entry name" value="PyrR"/>
</dbReference>
<evidence type="ECO:0000256" key="4">
    <source>
        <dbReference type="ARBA" id="ARBA00023163"/>
    </source>
</evidence>
<dbReference type="HAMAP" id="MF_01219">
    <property type="entry name" value="PyrR"/>
    <property type="match status" value="1"/>
</dbReference>
<comment type="catalytic activity">
    <reaction evidence="5">
        <text>UMP + diphosphate = 5-phospho-alpha-D-ribose 1-diphosphate + uracil</text>
        <dbReference type="Rhea" id="RHEA:13017"/>
        <dbReference type="ChEBI" id="CHEBI:17568"/>
        <dbReference type="ChEBI" id="CHEBI:33019"/>
        <dbReference type="ChEBI" id="CHEBI:57865"/>
        <dbReference type="ChEBI" id="CHEBI:58017"/>
        <dbReference type="EC" id="2.4.2.9"/>
    </reaction>
</comment>
<feature type="short sequence motif" description="PRPP-binding" evidence="5">
    <location>
        <begin position="103"/>
        <end position="115"/>
    </location>
</feature>
<protein>
    <recommendedName>
        <fullName evidence="5">Bifunctional protein PyrR</fullName>
    </recommendedName>
    <domain>
        <recommendedName>
            <fullName evidence="5">Pyrimidine operon regulatory protein</fullName>
        </recommendedName>
    </domain>
    <domain>
        <recommendedName>
            <fullName evidence="5">Uracil phosphoribosyltransferase</fullName>
            <shortName evidence="5">UPRTase</shortName>
            <ecNumber evidence="5">2.4.2.9</ecNumber>
        </recommendedName>
    </domain>
</protein>
<dbReference type="PANTHER" id="PTHR11608">
    <property type="entry name" value="BIFUNCTIONAL PROTEIN PYRR"/>
    <property type="match status" value="1"/>
</dbReference>
<dbReference type="PATRIC" id="fig|1423771.3.peg.1355"/>
<dbReference type="Proteomes" id="UP000050901">
    <property type="component" value="Unassembled WGS sequence"/>
</dbReference>
<evidence type="ECO:0000256" key="1">
    <source>
        <dbReference type="ARBA" id="ARBA00005565"/>
    </source>
</evidence>
<keyword evidence="4 5" id="KW-0804">Transcription</keyword>
<evidence type="ECO:0000256" key="2">
    <source>
        <dbReference type="ARBA" id="ARBA00022472"/>
    </source>
</evidence>
<dbReference type="EC" id="2.4.2.9" evidence="5"/>
<dbReference type="GO" id="GO:0006353">
    <property type="term" value="P:DNA-templated transcription termination"/>
    <property type="evidence" value="ECO:0007669"/>
    <property type="project" value="UniProtKB-UniRule"/>
</dbReference>
<evidence type="ECO:0000259" key="6">
    <source>
        <dbReference type="Pfam" id="PF00156"/>
    </source>
</evidence>
<name>A0A0R1P2U8_LIMMU</name>
<gene>
    <name evidence="5" type="primary">pyrR</name>
    <name evidence="7" type="ORF">FC47_GL001344</name>
</gene>
<dbReference type="PANTHER" id="PTHR11608:SF0">
    <property type="entry name" value="BIFUNCTIONAL PROTEIN PYRR"/>
    <property type="match status" value="1"/>
</dbReference>
<dbReference type="InterPro" id="IPR050137">
    <property type="entry name" value="PyrR_bifunctional"/>
</dbReference>
<comment type="function">
    <text evidence="5">Also displays a weak uracil phosphoribosyltransferase activity which is not physiologically significant.</text>
</comment>
<dbReference type="CDD" id="cd06223">
    <property type="entry name" value="PRTases_typeI"/>
    <property type="match status" value="1"/>
</dbReference>
<keyword evidence="5" id="KW-0694">RNA-binding</keyword>
<keyword evidence="5" id="KW-0328">Glycosyltransferase</keyword>
<dbReference type="Pfam" id="PF00156">
    <property type="entry name" value="Pribosyltran"/>
    <property type="match status" value="1"/>
</dbReference>
<comment type="function">
    <text evidence="5">Regulates transcriptional attenuation of the pyrimidine nucleotide (pyr) operon by binding in a uridine-dependent manner to specific sites on pyr mRNA. This disrupts an antiterminator hairpin in the RNA and favors formation of a downstream transcription terminator, leading to a reduced expression of downstream genes.</text>
</comment>
<comment type="caution">
    <text evidence="7">The sequence shown here is derived from an EMBL/GenBank/DDBJ whole genome shotgun (WGS) entry which is preliminary data.</text>
</comment>
<dbReference type="GO" id="GO:0004845">
    <property type="term" value="F:uracil phosphoribosyltransferase activity"/>
    <property type="evidence" value="ECO:0007669"/>
    <property type="project" value="UniProtKB-UniRule"/>
</dbReference>
<organism evidence="7 8">
    <name type="scientific">Limosilactobacillus mucosae DSM 13345</name>
    <dbReference type="NCBI Taxonomy" id="1423771"/>
    <lineage>
        <taxon>Bacteria</taxon>
        <taxon>Bacillati</taxon>
        <taxon>Bacillota</taxon>
        <taxon>Bacilli</taxon>
        <taxon>Lactobacillales</taxon>
        <taxon>Lactobacillaceae</taxon>
        <taxon>Limosilactobacillus</taxon>
    </lineage>
</organism>
<dbReference type="SUPFAM" id="SSF53271">
    <property type="entry name" value="PRTase-like"/>
    <property type="match status" value="1"/>
</dbReference>
<evidence type="ECO:0000256" key="5">
    <source>
        <dbReference type="HAMAP-Rule" id="MF_01219"/>
    </source>
</evidence>
<keyword evidence="5" id="KW-0808">Transferase</keyword>
<dbReference type="InterPro" id="IPR000836">
    <property type="entry name" value="PRTase_dom"/>
</dbReference>
<sequence>MDKFCKEFGEMKEFYDAMAMKRALTRITYEIVESNKGTQDLVLVGIKTRGVYLARRIADQLQKLENVQVPVGELDVTNYRDDRRPDTAKENLRLGVDINDKRVVLVDDVFFTGRTIRAAMDAIMDQGRPKRVQVAVLVDRGHRELPIRPDFVGKNIPTSMQERVKVNVSETDGQDSVVLIKQGELAQA</sequence>
<dbReference type="FunFam" id="3.40.50.2020:FF:000020">
    <property type="entry name" value="Bifunctional protein PyrR"/>
    <property type="match status" value="1"/>
</dbReference>
<evidence type="ECO:0000313" key="7">
    <source>
        <dbReference type="EMBL" id="KRL26678.1"/>
    </source>
</evidence>
<dbReference type="EMBL" id="AZEQ01000003">
    <property type="protein sequence ID" value="KRL26678.1"/>
    <property type="molecule type" value="Genomic_DNA"/>
</dbReference>
<dbReference type="Gene3D" id="3.40.50.2020">
    <property type="match status" value="1"/>
</dbReference>
<keyword evidence="3 5" id="KW-0805">Transcription regulation</keyword>
<feature type="domain" description="Phosphoribosyltransferase" evidence="6">
    <location>
        <begin position="12"/>
        <end position="162"/>
    </location>
</feature>
<dbReference type="NCBIfam" id="NF003548">
    <property type="entry name" value="PRK05205.1-4"/>
    <property type="match status" value="1"/>
</dbReference>
<dbReference type="InterPro" id="IPR029057">
    <property type="entry name" value="PRTase-like"/>
</dbReference>
<accession>A0A0R1P2U8</accession>
<dbReference type="AlphaFoldDB" id="A0A0R1P2U8"/>
<keyword evidence="2 5" id="KW-0806">Transcription termination</keyword>
<comment type="subunit">
    <text evidence="5">Homodimer and homohexamer; in equilibrium.</text>
</comment>
<proteinExistence type="inferred from homology"/>
<reference evidence="7 8" key="1">
    <citation type="journal article" date="2015" name="Genome Announc.">
        <title>Expanding the biotechnology potential of lactobacilli through comparative genomics of 213 strains and associated genera.</title>
        <authorList>
            <person name="Sun Z."/>
            <person name="Harris H.M."/>
            <person name="McCann A."/>
            <person name="Guo C."/>
            <person name="Argimon S."/>
            <person name="Zhang W."/>
            <person name="Yang X."/>
            <person name="Jeffery I.B."/>
            <person name="Cooney J.C."/>
            <person name="Kagawa T.F."/>
            <person name="Liu W."/>
            <person name="Song Y."/>
            <person name="Salvetti E."/>
            <person name="Wrobel A."/>
            <person name="Rasinkangas P."/>
            <person name="Parkhill J."/>
            <person name="Rea M.C."/>
            <person name="O'Sullivan O."/>
            <person name="Ritari J."/>
            <person name="Douillard F.P."/>
            <person name="Paul Ross R."/>
            <person name="Yang R."/>
            <person name="Briner A.E."/>
            <person name="Felis G.E."/>
            <person name="de Vos W.M."/>
            <person name="Barrangou R."/>
            <person name="Klaenhammer T.R."/>
            <person name="Caufield P.W."/>
            <person name="Cui Y."/>
            <person name="Zhang H."/>
            <person name="O'Toole P.W."/>
        </authorList>
    </citation>
    <scope>NUCLEOTIDE SEQUENCE [LARGE SCALE GENOMIC DNA]</scope>
    <source>
        <strain evidence="7 8">DSM 13345</strain>
    </source>
</reference>